<dbReference type="GO" id="GO:0008270">
    <property type="term" value="F:zinc ion binding"/>
    <property type="evidence" value="ECO:0007669"/>
    <property type="project" value="InterPro"/>
</dbReference>
<evidence type="ECO:0000256" key="1">
    <source>
        <dbReference type="ARBA" id="ARBA00001947"/>
    </source>
</evidence>
<dbReference type="Gene3D" id="3.40.50.720">
    <property type="entry name" value="NAD(P)-binding Rossmann-like Domain"/>
    <property type="match status" value="1"/>
</dbReference>
<feature type="domain" description="Enoyl reductase (ER)" evidence="9">
    <location>
        <begin position="13"/>
        <end position="331"/>
    </location>
</feature>
<keyword evidence="4 8" id="KW-0862">Zinc</keyword>
<proteinExistence type="inferred from homology"/>
<sequence length="334" mass="35213">MTIHAYAAAGPDAPFEAFEFDPGPLGYDQVEIAVEYCGICHSDLSMLKNDWGMTQYPFVGGHEVAGKIVALGEGVKGLEAGQRVGVGWTSGSCLRCDQCLSGYQNRCPDAEGTIVARHGGFADRVRAQAAWAIPVPDGVDLADCGPLFCGGLTVFGPFVENNISPTDRVAVVGIGGLGHMAIGFARAWGCEVTAFSTSPDKEAEAREMGAHHFLNTRDASQLAAAAGSFDMILVTVNVALDWDAYVAALRPGGKLHLVGAAEKVSATVFPLILGQKAITASPTGGIVTARKMIEFCDRHALKPTIEEFPMSEINAAFEHLESGKARYRIVLAAG</sequence>
<evidence type="ECO:0000259" key="9">
    <source>
        <dbReference type="SMART" id="SM00829"/>
    </source>
</evidence>
<organism evidence="10 11">
    <name type="scientific">Botrimarina mediterranea</name>
    <dbReference type="NCBI Taxonomy" id="2528022"/>
    <lineage>
        <taxon>Bacteria</taxon>
        <taxon>Pseudomonadati</taxon>
        <taxon>Planctomycetota</taxon>
        <taxon>Planctomycetia</taxon>
        <taxon>Pirellulales</taxon>
        <taxon>Lacipirellulaceae</taxon>
        <taxon>Botrimarina</taxon>
    </lineage>
</organism>
<keyword evidence="11" id="KW-1185">Reference proteome</keyword>
<dbReference type="Pfam" id="PF00107">
    <property type="entry name" value="ADH_zinc_N"/>
    <property type="match status" value="1"/>
</dbReference>
<dbReference type="GO" id="GO:0008106">
    <property type="term" value="F:alcohol dehydrogenase (NADP+) activity"/>
    <property type="evidence" value="ECO:0007669"/>
    <property type="project" value="UniProtKB-EC"/>
</dbReference>
<evidence type="ECO:0000256" key="8">
    <source>
        <dbReference type="RuleBase" id="RU361277"/>
    </source>
</evidence>
<evidence type="ECO:0000313" key="11">
    <source>
        <dbReference type="Proteomes" id="UP000316426"/>
    </source>
</evidence>
<dbReference type="SMART" id="SM00829">
    <property type="entry name" value="PKS_ER"/>
    <property type="match status" value="1"/>
</dbReference>
<dbReference type="SUPFAM" id="SSF51735">
    <property type="entry name" value="NAD(P)-binding Rossmann-fold domains"/>
    <property type="match status" value="1"/>
</dbReference>
<dbReference type="InterPro" id="IPR020843">
    <property type="entry name" value="ER"/>
</dbReference>
<dbReference type="FunFam" id="3.90.180.10:FF:000018">
    <property type="entry name" value="NAD(P)-dependent alcohol dehydrogenase"/>
    <property type="match status" value="1"/>
</dbReference>
<dbReference type="PANTHER" id="PTHR42683">
    <property type="entry name" value="ALDEHYDE REDUCTASE"/>
    <property type="match status" value="1"/>
</dbReference>
<dbReference type="InterPro" id="IPR036291">
    <property type="entry name" value="NAD(P)-bd_dom_sf"/>
</dbReference>
<evidence type="ECO:0000256" key="4">
    <source>
        <dbReference type="ARBA" id="ARBA00022833"/>
    </source>
</evidence>
<evidence type="ECO:0000256" key="3">
    <source>
        <dbReference type="ARBA" id="ARBA00022723"/>
    </source>
</evidence>
<evidence type="ECO:0000256" key="7">
    <source>
        <dbReference type="ARBA" id="ARBA00024074"/>
    </source>
</evidence>
<dbReference type="SUPFAM" id="SSF50129">
    <property type="entry name" value="GroES-like"/>
    <property type="match status" value="1"/>
</dbReference>
<keyword evidence="6 10" id="KW-0560">Oxidoreductase</keyword>
<comment type="similarity">
    <text evidence="2 8">Belongs to the zinc-containing alcohol dehydrogenase family.</text>
</comment>
<accession>A0A518K6I6</accession>
<protein>
    <recommendedName>
        <fullName evidence="7">alcohol dehydrogenase (NADP(+))</fullName>
        <ecNumber evidence="7">1.1.1.2</ecNumber>
    </recommendedName>
</protein>
<evidence type="ECO:0000256" key="6">
    <source>
        <dbReference type="ARBA" id="ARBA00023002"/>
    </source>
</evidence>
<dbReference type="FunFam" id="3.40.50.720:FF:000022">
    <property type="entry name" value="Cinnamyl alcohol dehydrogenase"/>
    <property type="match status" value="1"/>
</dbReference>
<gene>
    <name evidence="10" type="primary">ahr</name>
    <name evidence="10" type="ORF">Spa11_16050</name>
</gene>
<dbReference type="EC" id="1.1.1.2" evidence="7"/>
<dbReference type="InterPro" id="IPR013149">
    <property type="entry name" value="ADH-like_C"/>
</dbReference>
<comment type="cofactor">
    <cofactor evidence="1 8">
        <name>Zn(2+)</name>
        <dbReference type="ChEBI" id="CHEBI:29105"/>
    </cofactor>
</comment>
<dbReference type="EMBL" id="CP036349">
    <property type="protein sequence ID" value="QDV73409.1"/>
    <property type="molecule type" value="Genomic_DNA"/>
</dbReference>
<dbReference type="InterPro" id="IPR047109">
    <property type="entry name" value="CAD-like"/>
</dbReference>
<dbReference type="Gene3D" id="3.90.180.10">
    <property type="entry name" value="Medium-chain alcohol dehydrogenases, catalytic domain"/>
    <property type="match status" value="1"/>
</dbReference>
<dbReference type="Pfam" id="PF08240">
    <property type="entry name" value="ADH_N"/>
    <property type="match status" value="1"/>
</dbReference>
<dbReference type="PROSITE" id="PS00059">
    <property type="entry name" value="ADH_ZINC"/>
    <property type="match status" value="1"/>
</dbReference>
<dbReference type="InterPro" id="IPR013154">
    <property type="entry name" value="ADH-like_N"/>
</dbReference>
<name>A0A518K6I6_9BACT</name>
<dbReference type="RefSeq" id="WP_145110353.1">
    <property type="nucleotide sequence ID" value="NZ_CP036349.1"/>
</dbReference>
<evidence type="ECO:0000313" key="10">
    <source>
        <dbReference type="EMBL" id="QDV73409.1"/>
    </source>
</evidence>
<evidence type="ECO:0000256" key="2">
    <source>
        <dbReference type="ARBA" id="ARBA00008072"/>
    </source>
</evidence>
<dbReference type="InterPro" id="IPR011032">
    <property type="entry name" value="GroES-like_sf"/>
</dbReference>
<dbReference type="Proteomes" id="UP000316426">
    <property type="component" value="Chromosome"/>
</dbReference>
<dbReference type="InterPro" id="IPR002328">
    <property type="entry name" value="ADH_Zn_CS"/>
</dbReference>
<dbReference type="CDD" id="cd05283">
    <property type="entry name" value="CAD1"/>
    <property type="match status" value="1"/>
</dbReference>
<keyword evidence="5" id="KW-0521">NADP</keyword>
<reference evidence="10 11" key="1">
    <citation type="submission" date="2019-02" db="EMBL/GenBank/DDBJ databases">
        <title>Deep-cultivation of Planctomycetes and their phenomic and genomic characterization uncovers novel biology.</title>
        <authorList>
            <person name="Wiegand S."/>
            <person name="Jogler M."/>
            <person name="Boedeker C."/>
            <person name="Pinto D."/>
            <person name="Vollmers J."/>
            <person name="Rivas-Marin E."/>
            <person name="Kohn T."/>
            <person name="Peeters S.H."/>
            <person name="Heuer A."/>
            <person name="Rast P."/>
            <person name="Oberbeckmann S."/>
            <person name="Bunk B."/>
            <person name="Jeske O."/>
            <person name="Meyerdierks A."/>
            <person name="Storesund J.E."/>
            <person name="Kallscheuer N."/>
            <person name="Luecker S."/>
            <person name="Lage O.M."/>
            <person name="Pohl T."/>
            <person name="Merkel B.J."/>
            <person name="Hornburger P."/>
            <person name="Mueller R.-W."/>
            <person name="Bruemmer F."/>
            <person name="Labrenz M."/>
            <person name="Spormann A.M."/>
            <person name="Op den Camp H."/>
            <person name="Overmann J."/>
            <person name="Amann R."/>
            <person name="Jetten M.S.M."/>
            <person name="Mascher T."/>
            <person name="Medema M.H."/>
            <person name="Devos D.P."/>
            <person name="Kaster A.-K."/>
            <person name="Ovreas L."/>
            <person name="Rohde M."/>
            <person name="Galperin M.Y."/>
            <person name="Jogler C."/>
        </authorList>
    </citation>
    <scope>NUCLEOTIDE SEQUENCE [LARGE SCALE GENOMIC DNA]</scope>
    <source>
        <strain evidence="10 11">Spa11</strain>
    </source>
</reference>
<dbReference type="AlphaFoldDB" id="A0A518K6I6"/>
<dbReference type="KEGG" id="bmei:Spa11_16050"/>
<evidence type="ECO:0000256" key="5">
    <source>
        <dbReference type="ARBA" id="ARBA00022857"/>
    </source>
</evidence>
<keyword evidence="3 8" id="KW-0479">Metal-binding</keyword>